<feature type="transmembrane region" description="Helical" evidence="1">
    <location>
        <begin position="12"/>
        <end position="35"/>
    </location>
</feature>
<evidence type="ECO:0000256" key="1">
    <source>
        <dbReference type="SAM" id="Phobius"/>
    </source>
</evidence>
<dbReference type="AlphaFoldDB" id="A0A5B7JVE7"/>
<reference evidence="2 3" key="1">
    <citation type="submission" date="2019-05" db="EMBL/GenBank/DDBJ databases">
        <title>Another draft genome of Portunus trituberculatus and its Hox gene families provides insights of decapod evolution.</title>
        <authorList>
            <person name="Jeong J.-H."/>
            <person name="Song I."/>
            <person name="Kim S."/>
            <person name="Choi T."/>
            <person name="Kim D."/>
            <person name="Ryu S."/>
            <person name="Kim W."/>
        </authorList>
    </citation>
    <scope>NUCLEOTIDE SEQUENCE [LARGE SCALE GENOMIC DNA]</scope>
    <source>
        <tissue evidence="2">Muscle</tissue>
    </source>
</reference>
<protein>
    <submittedName>
        <fullName evidence="2">Uncharacterized protein</fullName>
    </submittedName>
</protein>
<proteinExistence type="predicted"/>
<comment type="caution">
    <text evidence="2">The sequence shown here is derived from an EMBL/GenBank/DDBJ whole genome shotgun (WGS) entry which is preliminary data.</text>
</comment>
<keyword evidence="1" id="KW-0472">Membrane</keyword>
<keyword evidence="1" id="KW-0812">Transmembrane</keyword>
<gene>
    <name evidence="2" type="ORF">E2C01_092295</name>
</gene>
<keyword evidence="1" id="KW-1133">Transmembrane helix</keyword>
<evidence type="ECO:0000313" key="3">
    <source>
        <dbReference type="Proteomes" id="UP000324222"/>
    </source>
</evidence>
<organism evidence="2 3">
    <name type="scientific">Portunus trituberculatus</name>
    <name type="common">Swimming crab</name>
    <name type="synonym">Neptunus trituberculatus</name>
    <dbReference type="NCBI Taxonomy" id="210409"/>
    <lineage>
        <taxon>Eukaryota</taxon>
        <taxon>Metazoa</taxon>
        <taxon>Ecdysozoa</taxon>
        <taxon>Arthropoda</taxon>
        <taxon>Crustacea</taxon>
        <taxon>Multicrustacea</taxon>
        <taxon>Malacostraca</taxon>
        <taxon>Eumalacostraca</taxon>
        <taxon>Eucarida</taxon>
        <taxon>Decapoda</taxon>
        <taxon>Pleocyemata</taxon>
        <taxon>Brachyura</taxon>
        <taxon>Eubrachyura</taxon>
        <taxon>Portunoidea</taxon>
        <taxon>Portunidae</taxon>
        <taxon>Portuninae</taxon>
        <taxon>Portunus</taxon>
    </lineage>
</organism>
<keyword evidence="3" id="KW-1185">Reference proteome</keyword>
<evidence type="ECO:0000313" key="2">
    <source>
        <dbReference type="EMBL" id="MPC97008.1"/>
    </source>
</evidence>
<sequence length="65" mass="7680">MHHTLYEPKQMQLVSVILILTQASFIAFFSVMPLLTDIRHTFIQLKLHLSFNILILHTSKKKKEF</sequence>
<accession>A0A5B7JVE7</accession>
<dbReference type="EMBL" id="VSRR010108235">
    <property type="protein sequence ID" value="MPC97008.1"/>
    <property type="molecule type" value="Genomic_DNA"/>
</dbReference>
<name>A0A5B7JVE7_PORTR</name>
<dbReference type="Proteomes" id="UP000324222">
    <property type="component" value="Unassembled WGS sequence"/>
</dbReference>